<evidence type="ECO:0000256" key="6">
    <source>
        <dbReference type="ARBA" id="ARBA00022679"/>
    </source>
</evidence>
<comment type="subcellular location">
    <subcellularLocation>
        <location evidence="1">Cell membrane</location>
        <topology evidence="1">Single-pass membrane protein</topology>
    </subcellularLocation>
    <subcellularLocation>
        <location evidence="2">Membrane</location>
        <topology evidence="2">Single-pass type I membrane protein</topology>
    </subcellularLocation>
</comment>
<evidence type="ECO:0000256" key="9">
    <source>
        <dbReference type="ARBA" id="ARBA00022737"/>
    </source>
</evidence>
<dbReference type="InterPro" id="IPR017441">
    <property type="entry name" value="Protein_kinase_ATP_BS"/>
</dbReference>
<keyword evidence="10 17" id="KW-0547">Nucleotide-binding</keyword>
<dbReference type="GO" id="GO:0005524">
    <property type="term" value="F:ATP binding"/>
    <property type="evidence" value="ECO:0007669"/>
    <property type="project" value="UniProtKB-UniRule"/>
</dbReference>
<protein>
    <recommendedName>
        <fullName evidence="3">non-specific serine/threonine protein kinase</fullName>
        <ecNumber evidence="3">2.7.11.1</ecNumber>
    </recommendedName>
</protein>
<keyword evidence="8 20" id="KW-0732">Signal</keyword>
<name>A0A7I8IB28_SPIIN</name>
<feature type="signal peptide" evidence="20">
    <location>
        <begin position="1"/>
        <end position="34"/>
    </location>
</feature>
<evidence type="ECO:0000256" key="14">
    <source>
        <dbReference type="ARBA" id="ARBA00023136"/>
    </source>
</evidence>
<feature type="region of interest" description="Disordered" evidence="18">
    <location>
        <begin position="33"/>
        <end position="52"/>
    </location>
</feature>
<dbReference type="InterPro" id="IPR001245">
    <property type="entry name" value="Ser-Thr/Tyr_kinase_cat_dom"/>
</dbReference>
<evidence type="ECO:0000256" key="20">
    <source>
        <dbReference type="SAM" id="SignalP"/>
    </source>
</evidence>
<dbReference type="PANTHER" id="PTHR45974:SF266">
    <property type="entry name" value="LEUCINE-RICH REPEAT RECEPTOR PROTEIN KINASE HPCA1"/>
    <property type="match status" value="1"/>
</dbReference>
<evidence type="ECO:0000313" key="23">
    <source>
        <dbReference type="Proteomes" id="UP001189122"/>
    </source>
</evidence>
<evidence type="ECO:0000256" key="16">
    <source>
        <dbReference type="ARBA" id="ARBA00023180"/>
    </source>
</evidence>
<dbReference type="EMBL" id="LR743588">
    <property type="protein sequence ID" value="CAA2614762.1"/>
    <property type="molecule type" value="Genomic_DNA"/>
</dbReference>
<evidence type="ECO:0000256" key="7">
    <source>
        <dbReference type="ARBA" id="ARBA00022692"/>
    </source>
</evidence>
<dbReference type="InterPro" id="IPR032675">
    <property type="entry name" value="LRR_dom_sf"/>
</dbReference>
<keyword evidence="14 19" id="KW-0472">Membrane</keyword>
<evidence type="ECO:0000256" key="13">
    <source>
        <dbReference type="ARBA" id="ARBA00022989"/>
    </source>
</evidence>
<organism evidence="22">
    <name type="scientific">Spirodela intermedia</name>
    <name type="common">Intermediate duckweed</name>
    <dbReference type="NCBI Taxonomy" id="51605"/>
    <lineage>
        <taxon>Eukaryota</taxon>
        <taxon>Viridiplantae</taxon>
        <taxon>Streptophyta</taxon>
        <taxon>Embryophyta</taxon>
        <taxon>Tracheophyta</taxon>
        <taxon>Spermatophyta</taxon>
        <taxon>Magnoliopsida</taxon>
        <taxon>Liliopsida</taxon>
        <taxon>Araceae</taxon>
        <taxon>Lemnoideae</taxon>
        <taxon>Spirodela</taxon>
    </lineage>
</organism>
<keyword evidence="15" id="KW-0675">Receptor</keyword>
<evidence type="ECO:0000256" key="5">
    <source>
        <dbReference type="ARBA" id="ARBA00022614"/>
    </source>
</evidence>
<keyword evidence="23" id="KW-1185">Reference proteome</keyword>
<keyword evidence="12 17" id="KW-0067">ATP-binding</keyword>
<keyword evidence="6" id="KW-0808">Transferase</keyword>
<evidence type="ECO:0000256" key="4">
    <source>
        <dbReference type="ARBA" id="ARBA00022527"/>
    </source>
</evidence>
<evidence type="ECO:0000256" key="12">
    <source>
        <dbReference type="ARBA" id="ARBA00022840"/>
    </source>
</evidence>
<evidence type="ECO:0000256" key="11">
    <source>
        <dbReference type="ARBA" id="ARBA00022777"/>
    </source>
</evidence>
<dbReference type="Pfam" id="PF07714">
    <property type="entry name" value="PK_Tyr_Ser-Thr"/>
    <property type="match status" value="1"/>
</dbReference>
<dbReference type="EMBL" id="CACRZD030000001">
    <property type="protein sequence ID" value="CAA6654543.1"/>
    <property type="molecule type" value="Genomic_DNA"/>
</dbReference>
<keyword evidence="13 19" id="KW-1133">Transmembrane helix</keyword>
<dbReference type="Gene3D" id="3.30.200.20">
    <property type="entry name" value="Phosphorylase Kinase, domain 1"/>
    <property type="match status" value="1"/>
</dbReference>
<feature type="chain" id="PRO_5029687783" description="non-specific serine/threonine protein kinase" evidence="20">
    <location>
        <begin position="35"/>
        <end position="857"/>
    </location>
</feature>
<reference evidence="22 23" key="1">
    <citation type="submission" date="2019-12" db="EMBL/GenBank/DDBJ databases">
        <authorList>
            <person name="Scholz U."/>
            <person name="Mascher M."/>
            <person name="Fiebig A."/>
        </authorList>
    </citation>
    <scope>NUCLEOTIDE SEQUENCE</scope>
</reference>
<dbReference type="InterPro" id="IPR008271">
    <property type="entry name" value="Ser/Thr_kinase_AS"/>
</dbReference>
<evidence type="ECO:0000259" key="21">
    <source>
        <dbReference type="PROSITE" id="PS50011"/>
    </source>
</evidence>
<dbReference type="AlphaFoldDB" id="A0A7I8IB28"/>
<dbReference type="EC" id="2.7.11.1" evidence="3"/>
<keyword evidence="4" id="KW-0723">Serine/threonine-protein kinase</keyword>
<dbReference type="FunFam" id="3.30.200.20:FF:000328">
    <property type="entry name" value="Leucine-rich repeat protein kinase family protein"/>
    <property type="match status" value="1"/>
</dbReference>
<feature type="transmembrane region" description="Helical" evidence="19">
    <location>
        <begin position="474"/>
        <end position="497"/>
    </location>
</feature>
<keyword evidence="5" id="KW-0433">Leucine-rich repeat</keyword>
<evidence type="ECO:0000256" key="8">
    <source>
        <dbReference type="ARBA" id="ARBA00022729"/>
    </source>
</evidence>
<dbReference type="PROSITE" id="PS50011">
    <property type="entry name" value="PROTEIN_KINASE_DOM"/>
    <property type="match status" value="1"/>
</dbReference>
<evidence type="ECO:0000256" key="15">
    <source>
        <dbReference type="ARBA" id="ARBA00023170"/>
    </source>
</evidence>
<keyword evidence="16" id="KW-0325">Glycoprotein</keyword>
<dbReference type="GO" id="GO:0004674">
    <property type="term" value="F:protein serine/threonine kinase activity"/>
    <property type="evidence" value="ECO:0007669"/>
    <property type="project" value="UniProtKB-KW"/>
</dbReference>
<feature type="domain" description="Protein kinase" evidence="21">
    <location>
        <begin position="520"/>
        <end position="794"/>
    </location>
</feature>
<dbReference type="SMART" id="SM00220">
    <property type="entry name" value="S_TKc"/>
    <property type="match status" value="1"/>
</dbReference>
<evidence type="ECO:0000256" key="18">
    <source>
        <dbReference type="SAM" id="MobiDB-lite"/>
    </source>
</evidence>
<keyword evidence="7 19" id="KW-0812">Transmembrane</keyword>
<proteinExistence type="predicted"/>
<keyword evidence="9" id="KW-0677">Repeat</keyword>
<accession>A0A7I8IB28</accession>
<dbReference type="FunFam" id="1.10.510.10:FF:000453">
    <property type="entry name" value="LRR receptor-like serine/threonine-protein kinase HSL2"/>
    <property type="match status" value="1"/>
</dbReference>
<dbReference type="Proteomes" id="UP001189122">
    <property type="component" value="Unassembled WGS sequence"/>
</dbReference>
<evidence type="ECO:0000256" key="10">
    <source>
        <dbReference type="ARBA" id="ARBA00022741"/>
    </source>
</evidence>
<dbReference type="Gene3D" id="3.80.10.10">
    <property type="entry name" value="Ribonuclease Inhibitor"/>
    <property type="match status" value="2"/>
</dbReference>
<sequence length="857" mass="93588">MDVSRPPESRPASGAPPLLLLLLISVAKIRSVSSSTDPSDTGETDDPCGNPWEGVICNNSRVTRLSLSSMGLKGTLSGDIGQLTELRSLDLSYNKDLGGPITKSIGNLKKITTLILAACSFSGASVGNRALNNNNLTGIHTPSFGKLSNLYWFDYRGKPAHRADSRLLRSTPGWISSSNHFNNNQLSRTISENLFSSNMTLIHILFDGNRLTGAFRSRWARDEAGGSNLSNNRLTGKMPDLSGLNIVNYVDLSNNSFSTSEAPAWLGKLQSLTALVIQSGNLTGAVPSALASPLTLGSGNNSFNGSLNLGSNISPQLQVVDFRNNNISGISFKSQYGNTLKLMGNPICNAQNSAPVTANNSFIIRPTPPVSPIAAPRRARGSKTRFQDLETSLWTELHLANGAVSLQNPFFDSDSYLRVQLRLFPVDRPYFNRSEVMRIGFQLSYQTYKPPPEWGPYLLSPYPTSSKTSIGKGVVAGIAAASAILVIGLIFLAVYAVRHRRRAQTRFFSFDELKRSTNGFSEANEIGSGSYGKVYRGVLPCGQIVAIKRAQQGSTQGAHEFRTEIELLSRVHHRNLVRLVGFCFDQSEQMLVYEYIPNGTLRESLSGKSGIQLNWNRRLRVALGSARGLAYLHALADPPIIHRDVKTSNIILDEDVTAKVADFGLSKLISDIEKSHVSTQVKGTLGYLDPEYFMTQQLTDRSDVYSFGVVMLELITGKVPIERGRHIVRDIRVAMNSQDRELCGLRDYIDPLLLSSPALPGFARFVGLAMRCVEVSAAARPTMNVVVKEIESILQDEGMNTDYTSAASSARDFSVARVGTAAVPRQPYGDAVVRKEVSSDSFDYSGRYALPTRVEPK</sequence>
<evidence type="ECO:0000256" key="19">
    <source>
        <dbReference type="SAM" id="Phobius"/>
    </source>
</evidence>
<dbReference type="CDD" id="cd14066">
    <property type="entry name" value="STKc_IRAK"/>
    <property type="match status" value="1"/>
</dbReference>
<dbReference type="InterPro" id="IPR011009">
    <property type="entry name" value="Kinase-like_dom_sf"/>
</dbReference>
<dbReference type="GO" id="GO:0005886">
    <property type="term" value="C:plasma membrane"/>
    <property type="evidence" value="ECO:0007669"/>
    <property type="project" value="UniProtKB-SubCell"/>
</dbReference>
<feature type="binding site" evidence="17">
    <location>
        <position position="548"/>
    </location>
    <ligand>
        <name>ATP</name>
        <dbReference type="ChEBI" id="CHEBI:30616"/>
    </ligand>
</feature>
<evidence type="ECO:0000256" key="2">
    <source>
        <dbReference type="ARBA" id="ARBA00004479"/>
    </source>
</evidence>
<keyword evidence="11" id="KW-0418">Kinase</keyword>
<evidence type="ECO:0000313" key="22">
    <source>
        <dbReference type="EMBL" id="CAA2614762.1"/>
    </source>
</evidence>
<dbReference type="PROSITE" id="PS00108">
    <property type="entry name" value="PROTEIN_KINASE_ST"/>
    <property type="match status" value="1"/>
</dbReference>
<evidence type="ECO:0000256" key="3">
    <source>
        <dbReference type="ARBA" id="ARBA00012513"/>
    </source>
</evidence>
<gene>
    <name evidence="22" type="ORF">SI7747_01001133</name>
</gene>
<dbReference type="SUPFAM" id="SSF56112">
    <property type="entry name" value="Protein kinase-like (PK-like)"/>
    <property type="match status" value="1"/>
</dbReference>
<dbReference type="Gene3D" id="1.10.510.10">
    <property type="entry name" value="Transferase(Phosphotransferase) domain 1"/>
    <property type="match status" value="1"/>
</dbReference>
<evidence type="ECO:0000256" key="1">
    <source>
        <dbReference type="ARBA" id="ARBA00004162"/>
    </source>
</evidence>
<evidence type="ECO:0000256" key="17">
    <source>
        <dbReference type="PROSITE-ProRule" id="PRU10141"/>
    </source>
</evidence>
<dbReference type="SUPFAM" id="SSF52058">
    <property type="entry name" value="L domain-like"/>
    <property type="match status" value="1"/>
</dbReference>
<dbReference type="InterPro" id="IPR000719">
    <property type="entry name" value="Prot_kinase_dom"/>
</dbReference>
<dbReference type="PROSITE" id="PS00107">
    <property type="entry name" value="PROTEIN_KINASE_ATP"/>
    <property type="match status" value="1"/>
</dbReference>
<dbReference type="PANTHER" id="PTHR45974">
    <property type="entry name" value="RECEPTOR-LIKE PROTEIN 55"/>
    <property type="match status" value="1"/>
</dbReference>